<dbReference type="InterPro" id="IPR011444">
    <property type="entry name" value="DUF1549"/>
</dbReference>
<evidence type="ECO:0000256" key="3">
    <source>
        <dbReference type="ARBA" id="ARBA00023004"/>
    </source>
</evidence>
<organism evidence="9 10">
    <name type="scientific">Blastopirellula retiformator</name>
    <dbReference type="NCBI Taxonomy" id="2527970"/>
    <lineage>
        <taxon>Bacteria</taxon>
        <taxon>Pseudomonadati</taxon>
        <taxon>Planctomycetota</taxon>
        <taxon>Planctomycetia</taxon>
        <taxon>Pirellulales</taxon>
        <taxon>Pirellulaceae</taxon>
        <taxon>Blastopirellula</taxon>
    </lineage>
</organism>
<dbReference type="Pfam" id="PF07587">
    <property type="entry name" value="PSD1"/>
    <property type="match status" value="1"/>
</dbReference>
<feature type="signal peptide" evidence="7">
    <location>
        <begin position="1"/>
        <end position="29"/>
    </location>
</feature>
<dbReference type="InterPro" id="IPR011429">
    <property type="entry name" value="Cyt_c_Planctomycete-type"/>
</dbReference>
<keyword evidence="5" id="KW-0175">Coiled coil</keyword>
<dbReference type="InterPro" id="IPR036909">
    <property type="entry name" value="Cyt_c-like_dom_sf"/>
</dbReference>
<evidence type="ECO:0000256" key="6">
    <source>
        <dbReference type="SAM" id="MobiDB-lite"/>
    </source>
</evidence>
<dbReference type="PANTHER" id="PTHR35889:SF3">
    <property type="entry name" value="F-BOX DOMAIN-CONTAINING PROTEIN"/>
    <property type="match status" value="1"/>
</dbReference>
<evidence type="ECO:0000256" key="2">
    <source>
        <dbReference type="ARBA" id="ARBA00022723"/>
    </source>
</evidence>
<dbReference type="PANTHER" id="PTHR35889">
    <property type="entry name" value="CYCLOINULO-OLIGOSACCHARIDE FRUCTANOTRANSFERASE-RELATED"/>
    <property type="match status" value="1"/>
</dbReference>
<evidence type="ECO:0000313" key="9">
    <source>
        <dbReference type="EMBL" id="TWT30822.1"/>
    </source>
</evidence>
<dbReference type="SUPFAM" id="SSF46626">
    <property type="entry name" value="Cytochrome c"/>
    <property type="match status" value="1"/>
</dbReference>
<gene>
    <name evidence="9" type="ORF">Enr8_43470</name>
</gene>
<keyword evidence="10" id="KW-1185">Reference proteome</keyword>
<dbReference type="Pfam" id="PF07583">
    <property type="entry name" value="PSCyt2"/>
    <property type="match status" value="1"/>
</dbReference>
<protein>
    <submittedName>
        <fullName evidence="9">Planctomycete cytochrome C</fullName>
    </submittedName>
</protein>
<evidence type="ECO:0000259" key="8">
    <source>
        <dbReference type="PROSITE" id="PS51007"/>
    </source>
</evidence>
<sequence precursor="true">MRFLSTYSPCSWIILGVLTSLLGTSSALAEGEIDFGADIRPLLSNNCYSCHGPDEEHRAGGFRLDVESSAIGEADSGERPIAPGDVDASEIIARIVSTDPSLQMPPPETNKSLKPEEVEKIRQWIAAGAKFEKHWAFQSLEKPEPPAPKQAEWARGPIDQFVLARLEKMGMSPSDVATKERLIRRVTFDLTGLPPTMAEVEAFVKDDSPDAYEKVVDRLLASPHYGEHMARFWLDAARFGDTHGLHLDNYREMWLYRDWVIQAFNNNKPFDQFTVEQLAGDLLENPTEEQKIASGFNRCHVTTSEGGSIKQEVEMRNVIDRVTTTGTVFMGLTFECTRCHDHKYDPLTMNDFYSMYAFFNSFDYNPMDGNAKDHAPTIRMISADDQQKIASLKQELDATKKTIREQLAAIQYQEPATGSIEEQPPTELVWIDDDAPSGAKLRSNSYPWQWVEAPEPVLSGKRATKRTSEALDQHFFTEAKPPLDVYEGDVLFAHVYLDPADPPKEIMLQWNTGNWERRVYWGENLIPYGSDGTVSLTRQGDLPALGEWVRLEIPVELLDLKRGDKLNGWAFTQWGGTVYWDKAGILTREGRGKVYHSLAEWSTELAAAKKPSEPKDIVAIAKKETGKRSEAEQTKLQNYFLEYAYSDTRDQFAPLHKKVTDNEKTIDTLTKASPTTLISKEKKAPVPSHILARGEYDQLGDVVPRATPEMLPPMKEGAPVNRLGLAQWLVDPSHPLTSRVTVNRLWQQVFGTGLVKTSEDFGLQGEPPTHPELLDWLASQFIEDGWDVKKMMRRVVLSSTYRQSSKMTAEQVAKDPANRYFSHGPRYRLDAEMIRDQALTVSGLLVDKVGGASVKPPQPAGLWEAVGYGSSNTAKFKADDGHEKVHRRTLYTFIKRTSPPPEMSTLDAPSRESCTVRRERTNTPLQALMLMNDPQFVEAARALGARAIKEGGDTSKKRAEWMLQLCLSRQPHEQEVAEVVKLVDAAAEHFSANPDAAAALVAVGDVKRDESIDLSAAAAWTLAANLALNLDEVITKN</sequence>
<evidence type="ECO:0000313" key="10">
    <source>
        <dbReference type="Proteomes" id="UP000318878"/>
    </source>
</evidence>
<feature type="region of interest" description="Disordered" evidence="6">
    <location>
        <begin position="896"/>
        <end position="917"/>
    </location>
</feature>
<evidence type="ECO:0000256" key="7">
    <source>
        <dbReference type="SAM" id="SignalP"/>
    </source>
</evidence>
<dbReference type="InterPro" id="IPR022655">
    <property type="entry name" value="DUF1553"/>
</dbReference>
<feature type="coiled-coil region" evidence="5">
    <location>
        <begin position="382"/>
        <end position="409"/>
    </location>
</feature>
<feature type="domain" description="Cytochrome c" evidence="8">
    <location>
        <begin position="26"/>
        <end position="129"/>
    </location>
</feature>
<dbReference type="AlphaFoldDB" id="A0A5C5UZA5"/>
<reference evidence="9 10" key="1">
    <citation type="submission" date="2019-02" db="EMBL/GenBank/DDBJ databases">
        <title>Deep-cultivation of Planctomycetes and their phenomic and genomic characterization uncovers novel biology.</title>
        <authorList>
            <person name="Wiegand S."/>
            <person name="Jogler M."/>
            <person name="Boedeker C."/>
            <person name="Pinto D."/>
            <person name="Vollmers J."/>
            <person name="Rivas-Marin E."/>
            <person name="Kohn T."/>
            <person name="Peeters S.H."/>
            <person name="Heuer A."/>
            <person name="Rast P."/>
            <person name="Oberbeckmann S."/>
            <person name="Bunk B."/>
            <person name="Jeske O."/>
            <person name="Meyerdierks A."/>
            <person name="Storesund J.E."/>
            <person name="Kallscheuer N."/>
            <person name="Luecker S."/>
            <person name="Lage O.M."/>
            <person name="Pohl T."/>
            <person name="Merkel B.J."/>
            <person name="Hornburger P."/>
            <person name="Mueller R.-W."/>
            <person name="Bruemmer F."/>
            <person name="Labrenz M."/>
            <person name="Spormann A.M."/>
            <person name="Op Den Camp H."/>
            <person name="Overmann J."/>
            <person name="Amann R."/>
            <person name="Jetten M.S.M."/>
            <person name="Mascher T."/>
            <person name="Medema M.H."/>
            <person name="Devos D.P."/>
            <person name="Kaster A.-K."/>
            <person name="Ovreas L."/>
            <person name="Rohde M."/>
            <person name="Galperin M.Y."/>
            <person name="Jogler C."/>
        </authorList>
    </citation>
    <scope>NUCLEOTIDE SEQUENCE [LARGE SCALE GENOMIC DNA]</scope>
    <source>
        <strain evidence="9 10">Enr8</strain>
    </source>
</reference>
<evidence type="ECO:0000256" key="4">
    <source>
        <dbReference type="PROSITE-ProRule" id="PRU00433"/>
    </source>
</evidence>
<name>A0A5C5UZA5_9BACT</name>
<evidence type="ECO:0000256" key="5">
    <source>
        <dbReference type="SAM" id="Coils"/>
    </source>
</evidence>
<keyword evidence="2 4" id="KW-0479">Metal-binding</keyword>
<dbReference type="OrthoDB" id="127107at2"/>
<accession>A0A5C5UZA5</accession>
<dbReference type="EMBL" id="SJPF01000005">
    <property type="protein sequence ID" value="TWT30822.1"/>
    <property type="molecule type" value="Genomic_DNA"/>
</dbReference>
<dbReference type="GO" id="GO:0009055">
    <property type="term" value="F:electron transfer activity"/>
    <property type="evidence" value="ECO:0007669"/>
    <property type="project" value="InterPro"/>
</dbReference>
<dbReference type="Pfam" id="PF07635">
    <property type="entry name" value="PSCyt1"/>
    <property type="match status" value="1"/>
</dbReference>
<dbReference type="InterPro" id="IPR009056">
    <property type="entry name" value="Cyt_c-like_dom"/>
</dbReference>
<dbReference type="PROSITE" id="PS51007">
    <property type="entry name" value="CYTC"/>
    <property type="match status" value="1"/>
</dbReference>
<proteinExistence type="predicted"/>
<keyword evidence="7" id="KW-0732">Signal</keyword>
<feature type="chain" id="PRO_5022739103" evidence="7">
    <location>
        <begin position="30"/>
        <end position="1037"/>
    </location>
</feature>
<dbReference type="GO" id="GO:0020037">
    <property type="term" value="F:heme binding"/>
    <property type="evidence" value="ECO:0007669"/>
    <property type="project" value="InterPro"/>
</dbReference>
<dbReference type="Proteomes" id="UP000318878">
    <property type="component" value="Unassembled WGS sequence"/>
</dbReference>
<evidence type="ECO:0000256" key="1">
    <source>
        <dbReference type="ARBA" id="ARBA00022617"/>
    </source>
</evidence>
<comment type="caution">
    <text evidence="9">The sequence shown here is derived from an EMBL/GenBank/DDBJ whole genome shotgun (WGS) entry which is preliminary data.</text>
</comment>
<keyword evidence="1 4" id="KW-0349">Heme</keyword>
<keyword evidence="3 4" id="KW-0408">Iron</keyword>
<dbReference type="GO" id="GO:0046872">
    <property type="term" value="F:metal ion binding"/>
    <property type="evidence" value="ECO:0007669"/>
    <property type="project" value="UniProtKB-KW"/>
</dbReference>